<feature type="region of interest" description="Disordered" evidence="1">
    <location>
        <begin position="32"/>
        <end position="65"/>
    </location>
</feature>
<dbReference type="STRING" id="946078.GA0070622_0039"/>
<dbReference type="Proteomes" id="UP000199558">
    <property type="component" value="Unassembled WGS sequence"/>
</dbReference>
<evidence type="ECO:0000313" key="3">
    <source>
        <dbReference type="Proteomes" id="UP000199558"/>
    </source>
</evidence>
<evidence type="ECO:0000313" key="2">
    <source>
        <dbReference type="EMBL" id="SBT63099.1"/>
    </source>
</evidence>
<accession>A0A1A9B246</accession>
<proteinExistence type="predicted"/>
<feature type="compositionally biased region" description="Basic and acidic residues" evidence="1">
    <location>
        <begin position="48"/>
        <end position="65"/>
    </location>
</feature>
<organism evidence="2 3">
    <name type="scientific">Micromonospora sediminicola</name>
    <dbReference type="NCBI Taxonomy" id="946078"/>
    <lineage>
        <taxon>Bacteria</taxon>
        <taxon>Bacillati</taxon>
        <taxon>Actinomycetota</taxon>
        <taxon>Actinomycetes</taxon>
        <taxon>Micromonosporales</taxon>
        <taxon>Micromonosporaceae</taxon>
        <taxon>Micromonospora</taxon>
    </lineage>
</organism>
<dbReference type="EMBL" id="FLRH01000001">
    <property type="protein sequence ID" value="SBT63099.1"/>
    <property type="molecule type" value="Genomic_DNA"/>
</dbReference>
<dbReference type="AlphaFoldDB" id="A0A1A9B246"/>
<reference evidence="3" key="1">
    <citation type="submission" date="2016-06" db="EMBL/GenBank/DDBJ databases">
        <authorList>
            <person name="Varghese N."/>
            <person name="Submissions Spin"/>
        </authorList>
    </citation>
    <scope>NUCLEOTIDE SEQUENCE [LARGE SCALE GENOMIC DNA]</scope>
    <source>
        <strain evidence="3">DSM 45794</strain>
    </source>
</reference>
<sequence length="65" mass="6692">MTVPGQCDDELTLLDADSDVRGDEYLTLRLAGAAGGAHGRAAGARRRAAGDRDGGPDQRTRPGGQ</sequence>
<name>A0A1A9B246_9ACTN</name>
<protein>
    <submittedName>
        <fullName evidence="2">Uncharacterized protein</fullName>
    </submittedName>
</protein>
<gene>
    <name evidence="2" type="ORF">GA0070622_0039</name>
</gene>
<evidence type="ECO:0000256" key="1">
    <source>
        <dbReference type="SAM" id="MobiDB-lite"/>
    </source>
</evidence>
<keyword evidence="3" id="KW-1185">Reference proteome</keyword>